<keyword evidence="5" id="KW-1185">Reference proteome</keyword>
<reference evidence="4" key="1">
    <citation type="submission" date="2022-05" db="EMBL/GenBank/DDBJ databases">
        <title>Sphingomonas sp. strain RMG20 Genome sequencing and assembly.</title>
        <authorList>
            <person name="Kim I."/>
        </authorList>
    </citation>
    <scope>NUCLEOTIDE SEQUENCE</scope>
    <source>
        <strain evidence="4">RMG20</strain>
    </source>
</reference>
<evidence type="ECO:0000256" key="1">
    <source>
        <dbReference type="RuleBase" id="RU003682"/>
    </source>
</evidence>
<sequence>MTDARSPEPSIAAREPAEPASPPPCHLLDLVAEGLLPAGWEETVAALADAPECLTLSRTDQWSFSVVQGDVVCDRLGWLWELYHGVLRDFATRACSRPVVAAARLRSTMTLNILSGPGASSDWHRDNNAVTGLFFATARTDGGGDLLFRDAAGRESAVTPRPGLFVCFPGAIEHRVAPIADGRRLSLPMVYHDSTADQPPAYGDDVYVL</sequence>
<dbReference type="PROSITE" id="PS51471">
    <property type="entry name" value="FE2OG_OXY"/>
    <property type="match status" value="1"/>
</dbReference>
<evidence type="ECO:0000256" key="2">
    <source>
        <dbReference type="SAM" id="MobiDB-lite"/>
    </source>
</evidence>
<dbReference type="EMBL" id="CP098401">
    <property type="protein sequence ID" value="URW76051.1"/>
    <property type="molecule type" value="Genomic_DNA"/>
</dbReference>
<dbReference type="Gene3D" id="2.60.120.620">
    <property type="entry name" value="q2cbj1_9rhob like domain"/>
    <property type="match status" value="1"/>
</dbReference>
<feature type="region of interest" description="Disordered" evidence="2">
    <location>
        <begin position="1"/>
        <end position="23"/>
    </location>
</feature>
<dbReference type="Proteomes" id="UP001055580">
    <property type="component" value="Chromosome"/>
</dbReference>
<keyword evidence="1" id="KW-0479">Metal-binding</keyword>
<evidence type="ECO:0000313" key="4">
    <source>
        <dbReference type="EMBL" id="URW76051.1"/>
    </source>
</evidence>
<evidence type="ECO:0000259" key="3">
    <source>
        <dbReference type="PROSITE" id="PS51471"/>
    </source>
</evidence>
<keyword evidence="1" id="KW-0560">Oxidoreductase</keyword>
<dbReference type="RefSeq" id="WP_250752852.1">
    <property type="nucleotide sequence ID" value="NZ_CP098401.1"/>
</dbReference>
<protein>
    <submittedName>
        <fullName evidence="4">2OG-Fe(II) oxygenase</fullName>
    </submittedName>
</protein>
<organism evidence="4 5">
    <name type="scientific">Sphingomonas donggukensis</name>
    <dbReference type="NCBI Taxonomy" id="2949093"/>
    <lineage>
        <taxon>Bacteria</taxon>
        <taxon>Pseudomonadati</taxon>
        <taxon>Pseudomonadota</taxon>
        <taxon>Alphaproteobacteria</taxon>
        <taxon>Sphingomonadales</taxon>
        <taxon>Sphingomonadaceae</taxon>
        <taxon>Sphingomonas</taxon>
    </lineage>
</organism>
<evidence type="ECO:0000313" key="5">
    <source>
        <dbReference type="Proteomes" id="UP001055580"/>
    </source>
</evidence>
<feature type="domain" description="Fe2OG dioxygenase" evidence="3">
    <location>
        <begin position="104"/>
        <end position="193"/>
    </location>
</feature>
<dbReference type="InterPro" id="IPR005123">
    <property type="entry name" value="Oxoglu/Fe-dep_dioxygenase_dom"/>
</dbReference>
<comment type="similarity">
    <text evidence="1">Belongs to the iron/ascorbate-dependent oxidoreductase family.</text>
</comment>
<keyword evidence="1" id="KW-0408">Iron</keyword>
<accession>A0ABY4TWH1</accession>
<gene>
    <name evidence="4" type="ORF">M9980_02125</name>
</gene>
<name>A0ABY4TWH1_9SPHN</name>
<proteinExistence type="inferred from homology"/>